<protein>
    <submittedName>
        <fullName evidence="2">Uncharacterized protein</fullName>
    </submittedName>
</protein>
<keyword evidence="3" id="KW-1185">Reference proteome</keyword>
<sequence length="71" mass="7993">MAPTERARRRCPGSGRAALPRRWRTPLGERTSLERAECPVCHRSLAPRADGRVRKHVVPAQGGRIRLVTQK</sequence>
<accession>A0A5Q2WFN7</accession>
<organism evidence="2 3">
    <name type="scientific">Mycobacterium phage Quesadilla</name>
    <dbReference type="NCBI Taxonomy" id="2664226"/>
    <lineage>
        <taxon>Viruses</taxon>
        <taxon>Duplodnaviria</taxon>
        <taxon>Heunggongvirae</taxon>
        <taxon>Uroviricota</taxon>
        <taxon>Caudoviricetes</taxon>
        <taxon>Bclasvirinae</taxon>
        <taxon>Quesadillavirus</taxon>
        <taxon>Quesadillavirus quesadilla</taxon>
    </lineage>
</organism>
<evidence type="ECO:0000313" key="2">
    <source>
        <dbReference type="EMBL" id="QGH75335.1"/>
    </source>
</evidence>
<gene>
    <name evidence="2" type="primary">87</name>
    <name evidence="2" type="ORF">SEA_QUESADILLA_87</name>
</gene>
<dbReference type="GeneID" id="60321251"/>
<dbReference type="RefSeq" id="YP_009949843.1">
    <property type="nucleotide sequence ID" value="NC_051584.1"/>
</dbReference>
<name>A0A5Q2WFN7_9CAUD</name>
<dbReference type="Proteomes" id="UP000370142">
    <property type="component" value="Segment"/>
</dbReference>
<dbReference type="EMBL" id="MN617843">
    <property type="protein sequence ID" value="QGH75335.1"/>
    <property type="molecule type" value="Genomic_DNA"/>
</dbReference>
<evidence type="ECO:0000313" key="3">
    <source>
        <dbReference type="Proteomes" id="UP000370142"/>
    </source>
</evidence>
<evidence type="ECO:0000256" key="1">
    <source>
        <dbReference type="SAM" id="MobiDB-lite"/>
    </source>
</evidence>
<proteinExistence type="predicted"/>
<dbReference type="KEGG" id="vg:60321251"/>
<feature type="region of interest" description="Disordered" evidence="1">
    <location>
        <begin position="1"/>
        <end position="21"/>
    </location>
</feature>
<reference evidence="2 3" key="1">
    <citation type="submission" date="2019-10" db="EMBL/GenBank/DDBJ databases">
        <authorList>
            <person name="Jorgensen H.J."/>
            <person name="Tolsma S."/>
            <person name="Caruso S.M."/>
            <person name="Garlena R.A."/>
            <person name="Russell D.A."/>
            <person name="Pope W.H."/>
            <person name="Jacobs-Se D."/>
            <person name="Hatfull G.F."/>
        </authorList>
    </citation>
    <scope>NUCLEOTIDE SEQUENCE [LARGE SCALE GENOMIC DNA]</scope>
</reference>